<organism evidence="1">
    <name type="scientific">Myoviridae sp. ct3wi9</name>
    <dbReference type="NCBI Taxonomy" id="2826610"/>
    <lineage>
        <taxon>Viruses</taxon>
        <taxon>Duplodnaviria</taxon>
        <taxon>Heunggongvirae</taxon>
        <taxon>Uroviricota</taxon>
        <taxon>Caudoviricetes</taxon>
    </lineage>
</organism>
<dbReference type="EMBL" id="BK015006">
    <property type="protein sequence ID" value="DAD86719.1"/>
    <property type="molecule type" value="Genomic_DNA"/>
</dbReference>
<sequence length="131" mass="15352">MSSVFTRLLGRITNYLVPDTIKRMIVLTSLTNGGEQVPETELNRQLDDFRNYFNLSSSKNSMKFAVEVGHFLWKDIRGKWQETYDNQRLLAKEIYELCPLSLRYGNEEKMQKDIVAVLDYLRKYHPQAAQA</sequence>
<name>A0A8S5MX95_9CAUD</name>
<proteinExistence type="predicted"/>
<reference evidence="1" key="1">
    <citation type="journal article" date="2021" name="Proc. Natl. Acad. Sci. U.S.A.">
        <title>A Catalog of Tens of Thousands of Viruses from Human Metagenomes Reveals Hidden Associations with Chronic Diseases.</title>
        <authorList>
            <person name="Tisza M.J."/>
            <person name="Buck C.B."/>
        </authorList>
    </citation>
    <scope>NUCLEOTIDE SEQUENCE</scope>
    <source>
        <strain evidence="1">Ct3wi9</strain>
    </source>
</reference>
<evidence type="ECO:0000313" key="1">
    <source>
        <dbReference type="EMBL" id="DAD86719.1"/>
    </source>
</evidence>
<protein>
    <submittedName>
        <fullName evidence="1">Uncharacterized protein</fullName>
    </submittedName>
</protein>
<accession>A0A8S5MX95</accession>